<proteinExistence type="predicted"/>
<dbReference type="PROSITE" id="PS51462">
    <property type="entry name" value="NUDIX"/>
    <property type="match status" value="1"/>
</dbReference>
<accession>A0A0A6RPF6</accession>
<dbReference type="AlphaFoldDB" id="A0A0A6RPF6"/>
<reference evidence="2 3" key="1">
    <citation type="journal article" date="2016" name="Front. Microbiol.">
        <title>Single-Cell (Meta-)Genomics of a Dimorphic Candidatus Thiomargarita nelsonii Reveals Genomic Plasticity.</title>
        <authorList>
            <person name="Flood B.E."/>
            <person name="Fliss P."/>
            <person name="Jones D.S."/>
            <person name="Dick G.J."/>
            <person name="Jain S."/>
            <person name="Kaster A.K."/>
            <person name="Winkel M."/>
            <person name="Mussmann M."/>
            <person name="Bailey J."/>
        </authorList>
    </citation>
    <scope>NUCLEOTIDE SEQUENCE [LARGE SCALE GENOMIC DNA]</scope>
    <source>
        <strain evidence="2">Hydrate Ridge</strain>
    </source>
</reference>
<dbReference type="SUPFAM" id="SSF55811">
    <property type="entry name" value="Nudix"/>
    <property type="match status" value="1"/>
</dbReference>
<evidence type="ECO:0000313" key="2">
    <source>
        <dbReference type="EMBL" id="KHD05741.1"/>
    </source>
</evidence>
<organism evidence="2 3">
    <name type="scientific">Candidatus Thiomargarita nelsonii</name>
    <dbReference type="NCBI Taxonomy" id="1003181"/>
    <lineage>
        <taxon>Bacteria</taxon>
        <taxon>Pseudomonadati</taxon>
        <taxon>Pseudomonadota</taxon>
        <taxon>Gammaproteobacteria</taxon>
        <taxon>Thiotrichales</taxon>
        <taxon>Thiotrichaceae</taxon>
        <taxon>Thiomargarita</taxon>
    </lineage>
</organism>
<name>A0A0A6RPF6_9GAMM</name>
<dbReference type="InterPro" id="IPR029401">
    <property type="entry name" value="Nudix_N"/>
</dbReference>
<sequence>MKFCSHCGSAHLVRKVPEGDNLPRFVCEDCHTIHYQNPKVVTGCLPVWEDKILLCKRAIEPRYGLWTLPAGFMENNETLEQAAVRETWEEATATLEQLSLYSVLSLPHISQVYMMFRAQLRDLSFAPGIESLDVQLFSQNEIPWDDLAFPVIRRTLTHFFQDRLTGDFPVHVGDIHRPR</sequence>
<dbReference type="Gene3D" id="3.90.79.10">
    <property type="entry name" value="Nucleoside Triphosphate Pyrophosphohydrolase"/>
    <property type="match status" value="1"/>
</dbReference>
<dbReference type="GO" id="GO:0003824">
    <property type="term" value="F:catalytic activity"/>
    <property type="evidence" value="ECO:0007669"/>
    <property type="project" value="UniProtKB-ARBA"/>
</dbReference>
<dbReference type="InterPro" id="IPR015797">
    <property type="entry name" value="NUDIX_hydrolase-like_dom_sf"/>
</dbReference>
<dbReference type="Proteomes" id="UP000030428">
    <property type="component" value="Unassembled WGS sequence"/>
</dbReference>
<evidence type="ECO:0000313" key="3">
    <source>
        <dbReference type="Proteomes" id="UP000030428"/>
    </source>
</evidence>
<dbReference type="PANTHER" id="PTHR43222:SF2">
    <property type="entry name" value="NUDIX HYDROLASE 23, CHLOROPLASTIC"/>
    <property type="match status" value="1"/>
</dbReference>
<dbReference type="Pfam" id="PF14803">
    <property type="entry name" value="Zn_ribbon_Nudix"/>
    <property type="match status" value="1"/>
</dbReference>
<dbReference type="CDD" id="cd04511">
    <property type="entry name" value="NUDIX_Hydrolase"/>
    <property type="match status" value="1"/>
</dbReference>
<dbReference type="Pfam" id="PF00293">
    <property type="entry name" value="NUDIX"/>
    <property type="match status" value="1"/>
</dbReference>
<dbReference type="Gene3D" id="2.20.70.10">
    <property type="match status" value="1"/>
</dbReference>
<protein>
    <submittedName>
        <fullName evidence="2">ADP-ribose pyrophosphatase</fullName>
    </submittedName>
</protein>
<dbReference type="PANTHER" id="PTHR43222">
    <property type="entry name" value="NUDIX HYDROLASE 23"/>
    <property type="match status" value="1"/>
</dbReference>
<comment type="caution">
    <text evidence="2">The sequence shown here is derived from an EMBL/GenBank/DDBJ whole genome shotgun (WGS) entry which is preliminary data.</text>
</comment>
<dbReference type="EMBL" id="JSZA02000003">
    <property type="protein sequence ID" value="KHD05741.1"/>
    <property type="molecule type" value="Genomic_DNA"/>
</dbReference>
<dbReference type="InterPro" id="IPR000086">
    <property type="entry name" value="NUDIX_hydrolase_dom"/>
</dbReference>
<keyword evidence="3" id="KW-1185">Reference proteome</keyword>
<evidence type="ECO:0000259" key="1">
    <source>
        <dbReference type="PROSITE" id="PS51462"/>
    </source>
</evidence>
<feature type="domain" description="Nudix hydrolase" evidence="1">
    <location>
        <begin position="37"/>
        <end position="160"/>
    </location>
</feature>
<gene>
    <name evidence="2" type="ORF">PN36_01005</name>
</gene>